<evidence type="ECO:0000256" key="1">
    <source>
        <dbReference type="SAM" id="SignalP"/>
    </source>
</evidence>
<feature type="chain" id="PRO_5013547626" evidence="1">
    <location>
        <begin position="22"/>
        <end position="116"/>
    </location>
</feature>
<dbReference type="OrthoDB" id="353549at2"/>
<accession>A0A2H3KN28</accession>
<dbReference type="Proteomes" id="UP000220828">
    <property type="component" value="Unassembled WGS sequence"/>
</dbReference>
<gene>
    <name evidence="3" type="ORF">B0A77_14350</name>
</gene>
<feature type="domain" description="YARHG" evidence="2">
    <location>
        <begin position="35"/>
        <end position="115"/>
    </location>
</feature>
<evidence type="ECO:0000313" key="4">
    <source>
        <dbReference type="Proteomes" id="UP000220828"/>
    </source>
</evidence>
<evidence type="ECO:0000313" key="3">
    <source>
        <dbReference type="EMBL" id="PDS22075.1"/>
    </source>
</evidence>
<sequence>MTRIVYFVVGLTLLVSNVALAQKHAPRIEQNRSHLPGIYPEASTRLLTFADVRGLTKWDLKIMRNEIYARYGYVFKTDDMNRYFNNQSWYHAQYENVDGFLNTYEKKNIAFIKKRE</sequence>
<name>A0A2H3KN28_9FLAO</name>
<comment type="caution">
    <text evidence="3">The sequence shown here is derived from an EMBL/GenBank/DDBJ whole genome shotgun (WGS) entry which is preliminary data.</text>
</comment>
<keyword evidence="1" id="KW-0732">Signal</keyword>
<dbReference type="SMART" id="SM01324">
    <property type="entry name" value="YARHG"/>
    <property type="match status" value="1"/>
</dbReference>
<protein>
    <submittedName>
        <fullName evidence="3">YARHG domain-containing protein</fullName>
    </submittedName>
</protein>
<organism evidence="3 4">
    <name type="scientific">Flavobacterium branchiophilum</name>
    <dbReference type="NCBI Taxonomy" id="55197"/>
    <lineage>
        <taxon>Bacteria</taxon>
        <taxon>Pseudomonadati</taxon>
        <taxon>Bacteroidota</taxon>
        <taxon>Flavobacteriia</taxon>
        <taxon>Flavobacteriales</taxon>
        <taxon>Flavobacteriaceae</taxon>
        <taxon>Flavobacterium</taxon>
    </lineage>
</organism>
<reference evidence="3 4" key="1">
    <citation type="submission" date="2017-09" db="EMBL/GenBank/DDBJ databases">
        <title>Whole genomes of Flavobacteriaceae.</title>
        <authorList>
            <person name="Stine C."/>
            <person name="Li C."/>
            <person name="Tadesse D."/>
        </authorList>
    </citation>
    <scope>NUCLEOTIDE SEQUENCE [LARGE SCALE GENOMIC DNA]</scope>
    <source>
        <strain evidence="3 4">ATCC 35036</strain>
    </source>
</reference>
<dbReference type="Pfam" id="PF13308">
    <property type="entry name" value="YARHG"/>
    <property type="match status" value="1"/>
</dbReference>
<dbReference type="InterPro" id="IPR025582">
    <property type="entry name" value="YARHG_dom"/>
</dbReference>
<dbReference type="Gene3D" id="1.20.58.1690">
    <property type="match status" value="1"/>
</dbReference>
<dbReference type="RefSeq" id="WP_014085036.1">
    <property type="nucleotide sequence ID" value="NZ_CBCSFI010000016.1"/>
</dbReference>
<evidence type="ECO:0000259" key="2">
    <source>
        <dbReference type="SMART" id="SM01324"/>
    </source>
</evidence>
<dbReference type="InterPro" id="IPR038434">
    <property type="entry name" value="YARHG_sf"/>
</dbReference>
<feature type="signal peptide" evidence="1">
    <location>
        <begin position="1"/>
        <end position="21"/>
    </location>
</feature>
<proteinExistence type="predicted"/>
<dbReference type="EMBL" id="PCMW01000117">
    <property type="protein sequence ID" value="PDS22075.1"/>
    <property type="molecule type" value="Genomic_DNA"/>
</dbReference>
<dbReference type="AlphaFoldDB" id="A0A2H3KN28"/>